<dbReference type="Proteomes" id="UP000442696">
    <property type="component" value="Unassembled WGS sequence"/>
</dbReference>
<dbReference type="EMBL" id="CAIGXB010000001">
    <property type="protein sequence ID" value="CAC5774423.1"/>
    <property type="molecule type" value="Genomic_DNA"/>
</dbReference>
<dbReference type="EMBL" id="CACTQT010000002">
    <property type="protein sequence ID" value="CAA4358525.1"/>
    <property type="molecule type" value="Genomic_DNA"/>
</dbReference>
<dbReference type="Proteomes" id="UP000293434">
    <property type="component" value="Unassembled WGS sequence"/>
</dbReference>
<dbReference type="Proteomes" id="UP000507112">
    <property type="component" value="Unassembled WGS sequence"/>
</dbReference>
<dbReference type="KEGG" id="saur:SABB_00849"/>
<dbReference type="EMBL" id="UAUZ02000002">
    <property type="protein sequence ID" value="CAD7353294.1"/>
    <property type="molecule type" value="Genomic_DNA"/>
</dbReference>
<dbReference type="GO" id="GO:0015171">
    <property type="term" value="F:amino acid transmembrane transporter activity"/>
    <property type="evidence" value="ECO:0007669"/>
    <property type="project" value="TreeGrafter"/>
</dbReference>
<feature type="transmembrane region" description="Helical" evidence="6">
    <location>
        <begin position="177"/>
        <end position="197"/>
    </location>
</feature>
<dbReference type="Proteomes" id="UP000052129">
    <property type="component" value="Unassembled WGS sequence"/>
</dbReference>
<dbReference type="Proteomes" id="UP000443506">
    <property type="component" value="Unassembled WGS sequence"/>
</dbReference>
<reference evidence="29 30" key="7">
    <citation type="submission" date="2019-12" db="EMBL/GenBank/DDBJ databases">
        <authorList>
            <consortium name="Pathogen Informatics"/>
        </authorList>
    </citation>
    <scope>NUCLEOTIDE SEQUENCE [LARGE SCALE GENOMIC DNA]</scope>
    <source>
        <strain evidence="15 39">MOS105</strain>
        <strain evidence="16">NCTC13131</strain>
        <strain evidence="26">NCTC8317</strain>
        <strain evidence="8 32">S040_N01_C01</strain>
        <strain evidence="9 30">S087_N01_C01</strain>
        <strain evidence="14 38">SG160</strain>
        <strain evidence="12 34">T012_N10_C04</strain>
        <strain evidence="10 29">T012_N16_C08</strain>
        <strain evidence="11 31">T065_N03_C06</strain>
        <strain evidence="13 33">T197_A02_C01</strain>
    </source>
</reference>
<evidence type="ECO:0000313" key="7">
    <source>
        <dbReference type="EMBL" id="ATC70920.1"/>
    </source>
</evidence>
<sequence>MVTAIIHGFILAIGLILPLGAQNVFIFNQGANQPKYRYVLPAIITAGLSDSLLIIIAVVGVSIIIMSLPVLQAIIYIVGLIFLMYMAWTIWHDKPSTDGETQIMSPMKQVSFALSVSLLNPHAILDTIGVIGSSAALYSGSNKIAFTIACISVSWLWFFLLAILGKMVGSIDKTGKLLTIINKISSIIIIIVALMILQKLIQLLF</sequence>
<dbReference type="EMBL" id="RQTC01000243">
    <property type="protein sequence ID" value="RZH91353.1"/>
    <property type="molecule type" value="Genomic_DNA"/>
</dbReference>
<evidence type="ECO:0000313" key="36">
    <source>
        <dbReference type="Proteomes" id="UP000471199"/>
    </source>
</evidence>
<reference evidence="20" key="10">
    <citation type="journal article" date="2021" name="Front Med (Lausanne)">
        <title>The Prevalence and Determinants of Fusidic Acid Resistance Among Methicillin-Resistant Staphylococcus aureus Clinical Isolates in China.</title>
        <authorList>
            <person name="Zhao H."/>
            <person name="Wang X."/>
            <person name="Wang B."/>
            <person name="Xu Y."/>
            <person name="Rao L."/>
            <person name="Wan B."/>
            <person name="Guo Y."/>
            <person name="Wu X."/>
            <person name="Yu J."/>
            <person name="Chen L."/>
            <person name="Li M."/>
            <person name="Yu F."/>
        </authorList>
    </citation>
    <scope>NUCLEOTIDE SEQUENCE</scope>
    <source>
        <strain evidence="20">NC-4</strain>
    </source>
</reference>
<dbReference type="Proteomes" id="UP000442782">
    <property type="component" value="Unassembled WGS sequence"/>
</dbReference>
<feature type="transmembrane region" description="Helical" evidence="6">
    <location>
        <begin position="144"/>
        <end position="165"/>
    </location>
</feature>
<dbReference type="EMBL" id="CP023391">
    <property type="protein sequence ID" value="ATC70920.1"/>
    <property type="molecule type" value="Genomic_DNA"/>
</dbReference>
<feature type="transmembrane region" description="Helical" evidence="6">
    <location>
        <begin position="71"/>
        <end position="91"/>
    </location>
</feature>
<reference evidence="19" key="2">
    <citation type="submission" date="2015-06" db="EMBL/GenBank/DDBJ databases">
        <authorList>
            <person name="Diene S.M."/>
            <person name="Von Dach E."/>
            <person name="Fankhauser C."/>
            <person name="Schrenzel J."/>
            <person name="Harbarth S."/>
            <person name="Francois P."/>
        </authorList>
    </citation>
    <scope>NUCLEOTIDE SEQUENCE</scope>
    <source>
        <strain evidence="19">MRSA_S26</strain>
    </source>
</reference>
<protein>
    <submittedName>
        <fullName evidence="20 21">Amino acid transporter</fullName>
    </submittedName>
    <submittedName>
        <fullName evidence="17">LysE family L-lysine exporter</fullName>
    </submittedName>
    <submittedName>
        <fullName evidence="11">LysE type translocator protein</fullName>
    </submittedName>
    <submittedName>
        <fullName evidence="7">Lysine transporter LysE</fullName>
    </submittedName>
</protein>
<evidence type="ECO:0000313" key="9">
    <source>
        <dbReference type="EMBL" id="CAA4095469.1"/>
    </source>
</evidence>
<evidence type="ECO:0000313" key="37">
    <source>
        <dbReference type="Proteomes" id="UP000478867"/>
    </source>
</evidence>
<dbReference type="AlphaFoldDB" id="A0A0D6HZ14"/>
<evidence type="ECO:0000313" key="15">
    <source>
        <dbReference type="EMBL" id="CAC8199574.1"/>
    </source>
</evidence>
<dbReference type="Proteomes" id="UP000466646">
    <property type="component" value="Unassembled WGS sequence"/>
</dbReference>
<evidence type="ECO:0000313" key="40">
    <source>
        <dbReference type="Proteomes" id="UP000547874"/>
    </source>
</evidence>
<dbReference type="EMBL" id="CACTWD010000001">
    <property type="protein sequence ID" value="CAA4672106.1"/>
    <property type="molecule type" value="Genomic_DNA"/>
</dbReference>
<dbReference type="EMBL" id="CACTOE010000004">
    <property type="protein sequence ID" value="CAA4095469.1"/>
    <property type="molecule type" value="Genomic_DNA"/>
</dbReference>
<dbReference type="EMBL" id="JAAFLG010000034">
    <property type="protein sequence ID" value="NDP57347.1"/>
    <property type="molecule type" value="Genomic_DNA"/>
</dbReference>
<gene>
    <name evidence="11" type="primary">argO</name>
    <name evidence="16" type="synonym">argO_1</name>
    <name evidence="19" type="ORF">ACR79_05180</name>
    <name evidence="7" type="ORF">CNH36_04455</name>
    <name evidence="25" type="ORF">EIG94_12390</name>
    <name evidence="18" type="ORF">EP54_12080</name>
    <name evidence="17" type="ORF">EQ90_04025</name>
    <name evidence="21" type="ORF">GO814_03115</name>
    <name evidence="22" type="ORF">GO942_02935</name>
    <name evidence="24" type="ORF">GQX37_05670</name>
    <name evidence="23" type="ORF">GZ130_12260</name>
    <name evidence="20" type="ORF">LB359_05350</name>
    <name evidence="16" type="ORF">NCTC13131_00773</name>
    <name evidence="26" type="ORF">NCTC8317_00793</name>
    <name evidence="9" type="ORF">SAMEA1029512_00749</name>
    <name evidence="8" type="ORF">SAMEA1029528_00558</name>
    <name evidence="10" type="ORF">SAMEA2078260_00603</name>
    <name evidence="12" type="ORF">SAMEA2078588_00017</name>
    <name evidence="13" type="ORF">SAMEA2080344_00293</name>
    <name evidence="11" type="ORF">SAMEA2081063_00293</name>
    <name evidence="14" type="ORF">SAMEA4008575_00293</name>
    <name evidence="15" type="ORF">SAMEA70146418_00673</name>
</gene>
<evidence type="ECO:0000313" key="25">
    <source>
        <dbReference type="EMBL" id="RZH91353.1"/>
    </source>
</evidence>
<reference evidence="23 35" key="9">
    <citation type="submission" date="2020-01" db="EMBL/GenBank/DDBJ databases">
        <title>Analysis of Virulence and Antimicrobial Resistance Gene Carriage in Staphylococcus aureus Infections in Equids Using Whole Genome Sequencing.</title>
        <authorList>
            <person name="Little S.V."/>
            <person name="Hillhouse A.E."/>
            <person name="Cohen N.D."/>
            <person name="Lawhon S.D."/>
            <person name="Bryan L.K."/>
        </authorList>
    </citation>
    <scope>NUCLEOTIDE SEQUENCE [LARGE SCALE GENOMIC DNA]</scope>
    <source>
        <strain evidence="23 35">61-017</strain>
    </source>
</reference>
<dbReference type="EMBL" id="LALJ01000006">
    <property type="protein sequence ID" value="KMR37345.1"/>
    <property type="molecule type" value="Genomic_DNA"/>
</dbReference>
<evidence type="ECO:0000313" key="39">
    <source>
        <dbReference type="Proteomes" id="UP000507112"/>
    </source>
</evidence>
<evidence type="ECO:0000256" key="2">
    <source>
        <dbReference type="ARBA" id="ARBA00022475"/>
    </source>
</evidence>
<keyword evidence="4 6" id="KW-1133">Transmembrane helix</keyword>
<evidence type="ECO:0000256" key="1">
    <source>
        <dbReference type="ARBA" id="ARBA00004651"/>
    </source>
</evidence>
<evidence type="ECO:0000313" key="32">
    <source>
        <dbReference type="Proteomes" id="UP000443708"/>
    </source>
</evidence>
<evidence type="ECO:0000313" key="38">
    <source>
        <dbReference type="Proteomes" id="UP000505390"/>
    </source>
</evidence>
<dbReference type="InterPro" id="IPR001123">
    <property type="entry name" value="LeuE-type"/>
</dbReference>
<evidence type="ECO:0000313" key="31">
    <source>
        <dbReference type="Proteomes" id="UP000443506"/>
    </source>
</evidence>
<reference evidence="24 40" key="8">
    <citation type="journal article" date="2020" name="J. Antimicrob. Chemother.">
        <title>Detection of heterogeneous vancomycin intermediate resistance in MRSA isolates from Latin America.</title>
        <authorList>
            <person name="Castro B.E."/>
            <person name="Berrio M."/>
            <person name="Vargas M.L."/>
            <person name="Carvajal L.P."/>
            <person name="Millan L.V."/>
            <person name="Rios R."/>
            <person name="Hernandez A.K."/>
            <person name="Rincon S."/>
            <person name="Cubides P."/>
            <person name="Forero E."/>
            <person name="Dinh A."/>
            <person name="Seas C."/>
            <person name="Munita J.M."/>
            <person name="Arias C.A."/>
            <person name="Reyes J."/>
            <person name="Diaz L."/>
        </authorList>
    </citation>
    <scope>NUCLEOTIDE SEQUENCE [LARGE SCALE GENOMIC DNA]</scope>
    <source>
        <strain evidence="24 40">UE1097</strain>
    </source>
</reference>
<dbReference type="Proteomes" id="UP000443708">
    <property type="component" value="Unassembled WGS sequence"/>
</dbReference>
<evidence type="ECO:0000313" key="26">
    <source>
        <dbReference type="EMBL" id="VDY47753.1"/>
    </source>
</evidence>
<keyword evidence="3 6" id="KW-0812">Transmembrane</keyword>
<dbReference type="Pfam" id="PF01810">
    <property type="entry name" value="LysE"/>
    <property type="match status" value="1"/>
</dbReference>
<evidence type="ECO:0000313" key="22">
    <source>
        <dbReference type="EMBL" id="MVM09649.1"/>
    </source>
</evidence>
<evidence type="ECO:0000313" key="28">
    <source>
        <dbReference type="Proteomes" id="UP000293434"/>
    </source>
</evidence>
<evidence type="ECO:0000313" key="19">
    <source>
        <dbReference type="EMBL" id="KSA81118.1"/>
    </source>
</evidence>
<dbReference type="EMBL" id="JAIUEN010000031">
    <property type="protein sequence ID" value="MCE3361785.1"/>
    <property type="molecule type" value="Genomic_DNA"/>
</dbReference>
<reference evidence="17" key="1">
    <citation type="journal article" date="2015" name="J. Infect. Dis.">
        <title>Parallel Epidemics of Community-Associated Methicillin-Resistant Staphylococcus aureus USA300 Infection in North and South America.</title>
        <authorList>
            <person name="Planet P.J."/>
            <person name="Diaz L."/>
            <person name="Kolokotronis S.O."/>
            <person name="Narechania A."/>
            <person name="Reyes J."/>
            <person name="Xing G."/>
            <person name="Rincon S."/>
            <person name="Smith H."/>
            <person name="Panesso D."/>
            <person name="Ryan C."/>
            <person name="Smith D.P."/>
            <person name="Guzman M."/>
            <person name="Zurita J."/>
            <person name="Sebra R."/>
            <person name="Deikus G."/>
            <person name="Nolan R.L."/>
            <person name="Tenover F.C."/>
            <person name="Weinstock G.M."/>
            <person name="Robinson D.A."/>
            <person name="Arias C.A."/>
        </authorList>
    </citation>
    <scope>NUCLEOTIDE SEQUENCE</scope>
    <source>
        <strain evidence="17">CA15</strain>
        <strain evidence="18">M121</strain>
    </source>
</reference>
<reference evidence="7 27" key="4">
    <citation type="submission" date="2017-09" db="EMBL/GenBank/DDBJ databases">
        <title>A single nucleotide polymorphism in the Staphylococcus aureus virulence regulator SaeR abolishes pathogenesis.</title>
        <authorList>
            <person name="Copin R.J."/>
            <person name="Sause W."/>
            <person name="Shopsin B."/>
            <person name="Torres V.J."/>
        </authorList>
    </citation>
    <scope>NUCLEOTIDE SEQUENCE [LARGE SCALE GENOMIC DNA]</scope>
    <source>
        <strain evidence="27">Newman</strain>
        <strain evidence="7">Newman_D2C</strain>
    </source>
</reference>
<accession>A0A1E8WSX8</accession>
<evidence type="ECO:0000313" key="23">
    <source>
        <dbReference type="EMBL" id="NDP57347.1"/>
    </source>
</evidence>
<dbReference type="EMBL" id="CACTPI010000002">
    <property type="protein sequence ID" value="CAA4085882.1"/>
    <property type="molecule type" value="Genomic_DNA"/>
</dbReference>
<reference evidence="36 37" key="6">
    <citation type="submission" date="2019-11" db="EMBL/GenBank/DDBJ databases">
        <title>Implementation of targeted gown and glove precautions to prevent Staphylococcus aureus acquisition in community-based nursing homes.</title>
        <authorList>
            <person name="Stine O.C."/>
        </authorList>
    </citation>
    <scope>NUCLEOTIDE SEQUENCE [LARGE SCALE GENOMIC DNA]</scope>
    <source>
        <strain evidence="22 37">S_1081.LBCF.DN</strain>
        <strain evidence="21 36">S_2062.LAUP.DI</strain>
    </source>
</reference>
<dbReference type="EMBL" id="WPTS01000020">
    <property type="protein sequence ID" value="MVK34122.1"/>
    <property type="molecule type" value="Genomic_DNA"/>
</dbReference>
<evidence type="ECO:0000313" key="14">
    <source>
        <dbReference type="EMBL" id="CAC5774423.1"/>
    </source>
</evidence>
<dbReference type="GO" id="GO:0005886">
    <property type="term" value="C:plasma membrane"/>
    <property type="evidence" value="ECO:0007669"/>
    <property type="project" value="UniProtKB-SubCell"/>
</dbReference>
<dbReference type="EMBL" id="CAIIGD010000002">
    <property type="protein sequence ID" value="CAC8199574.1"/>
    <property type="molecule type" value="Genomic_DNA"/>
</dbReference>
<proteinExistence type="predicted"/>
<evidence type="ECO:0000313" key="27">
    <source>
        <dbReference type="Proteomes" id="UP000217245"/>
    </source>
</evidence>
<dbReference type="EMBL" id="CACURZ010000001">
    <property type="protein sequence ID" value="CAA6307588.1"/>
    <property type="molecule type" value="Genomic_DNA"/>
</dbReference>
<reference evidence="20" key="11">
    <citation type="submission" date="2023-08" db="EMBL/GenBank/DDBJ databases">
        <authorList>
            <person name="Zhao H."/>
            <person name="Wang X."/>
        </authorList>
    </citation>
    <scope>NUCLEOTIDE SEQUENCE</scope>
    <source>
        <strain evidence="20">NC-4</strain>
    </source>
</reference>
<accession>A0A0D6HZ14</accession>
<evidence type="ECO:0000313" key="12">
    <source>
        <dbReference type="EMBL" id="CAA6033903.1"/>
    </source>
</evidence>
<comment type="subcellular location">
    <subcellularLocation>
        <location evidence="1">Cell membrane</location>
        <topology evidence="1">Multi-pass membrane protein</topology>
    </subcellularLocation>
</comment>
<reference evidence="19" key="3">
    <citation type="journal article" date="2016" name="J. Infect. Dis.">
        <title>Comparative Genomics of Community-Associated Methicillin-Resistant Staphylococcus aureus Shows the Emergence of Clone ST8-USA300 in Geneva, Switzerland.</title>
        <authorList>
            <person name="Von Dach E."/>
            <person name="Diene S.M."/>
            <person name="Fankhauser C."/>
            <person name="Schrenzel J."/>
            <person name="Harbarth S."/>
            <person name="Francois P."/>
        </authorList>
    </citation>
    <scope>NUCLEOTIDE SEQUENCE</scope>
    <source>
        <strain evidence="19">MRSA_S26</strain>
    </source>
</reference>
<evidence type="ECO:0000256" key="6">
    <source>
        <dbReference type="SAM" id="Phobius"/>
    </source>
</evidence>
<dbReference type="Proteomes" id="UP001200271">
    <property type="component" value="Unassembled WGS sequence"/>
</dbReference>
<evidence type="ECO:0000313" key="13">
    <source>
        <dbReference type="EMBL" id="CAA6307588.1"/>
    </source>
</evidence>
<dbReference type="EMBL" id="JAANEC010000058">
    <property type="protein sequence ID" value="NUY12034.1"/>
    <property type="molecule type" value="Genomic_DNA"/>
</dbReference>
<evidence type="ECO:0000313" key="34">
    <source>
        <dbReference type="Proteomes" id="UP000459702"/>
    </source>
</evidence>
<dbReference type="EMBL" id="WPXC01000006">
    <property type="protein sequence ID" value="MVM09649.1"/>
    <property type="molecule type" value="Genomic_DNA"/>
</dbReference>
<evidence type="ECO:0000313" key="11">
    <source>
        <dbReference type="EMBL" id="CAA4672106.1"/>
    </source>
</evidence>
<evidence type="ECO:0000256" key="3">
    <source>
        <dbReference type="ARBA" id="ARBA00022692"/>
    </source>
</evidence>
<evidence type="ECO:0000313" key="8">
    <source>
        <dbReference type="EMBL" id="CAA4085882.1"/>
    </source>
</evidence>
<evidence type="ECO:0000313" key="24">
    <source>
        <dbReference type="EMBL" id="NUY12034.1"/>
    </source>
</evidence>
<dbReference type="Proteomes" id="UP000280323">
    <property type="component" value="Chromosome"/>
</dbReference>
<dbReference type="PANTHER" id="PTHR30086">
    <property type="entry name" value="ARGININE EXPORTER PROTEIN ARGO"/>
    <property type="match status" value="1"/>
</dbReference>
<evidence type="ECO:0000313" key="16">
    <source>
        <dbReference type="EMBL" id="CAD7353294.1"/>
    </source>
</evidence>
<dbReference type="EMBL" id="LALQ01000056">
    <property type="protein sequence ID" value="KMR56252.1"/>
    <property type="molecule type" value="Genomic_DNA"/>
</dbReference>
<evidence type="ECO:0000313" key="33">
    <source>
        <dbReference type="Proteomes" id="UP000459586"/>
    </source>
</evidence>
<evidence type="ECO:0000256" key="4">
    <source>
        <dbReference type="ARBA" id="ARBA00022989"/>
    </source>
</evidence>
<evidence type="ECO:0000313" key="20">
    <source>
        <dbReference type="EMBL" id="MCE3361785.1"/>
    </source>
</evidence>
<evidence type="ECO:0000313" key="35">
    <source>
        <dbReference type="Proteomes" id="UP000466646"/>
    </source>
</evidence>
<dbReference type="Proteomes" id="UP000251686">
    <property type="component" value="Unassembled WGS sequence"/>
</dbReference>
<dbReference type="Proteomes" id="UP000478867">
    <property type="component" value="Unassembled WGS sequence"/>
</dbReference>
<dbReference type="Proteomes" id="UP000471199">
    <property type="component" value="Unassembled WGS sequence"/>
</dbReference>
<organism evidence="11 31">
    <name type="scientific">Staphylococcus aureus</name>
    <dbReference type="NCBI Taxonomy" id="1280"/>
    <lineage>
        <taxon>Bacteria</taxon>
        <taxon>Bacillati</taxon>
        <taxon>Bacillota</taxon>
        <taxon>Bacilli</taxon>
        <taxon>Bacillales</taxon>
        <taxon>Staphylococcaceae</taxon>
        <taxon>Staphylococcus</taxon>
    </lineage>
</organism>
<feature type="transmembrane region" description="Helical" evidence="6">
    <location>
        <begin position="6"/>
        <end position="26"/>
    </location>
</feature>
<dbReference type="Proteomes" id="UP000217245">
    <property type="component" value="Chromosome"/>
</dbReference>
<keyword evidence="2" id="KW-1003">Cell membrane</keyword>
<evidence type="ECO:0000313" key="17">
    <source>
        <dbReference type="EMBL" id="KMR37345.1"/>
    </source>
</evidence>
<evidence type="ECO:0000313" key="30">
    <source>
        <dbReference type="Proteomes" id="UP000442782"/>
    </source>
</evidence>
<dbReference type="OMA" id="HVFAVCL"/>
<evidence type="ECO:0000313" key="29">
    <source>
        <dbReference type="Proteomes" id="UP000442696"/>
    </source>
</evidence>
<evidence type="ECO:0000313" key="10">
    <source>
        <dbReference type="EMBL" id="CAA4358525.1"/>
    </source>
</evidence>
<dbReference type="Proteomes" id="UP000459702">
    <property type="component" value="Unassembled WGS sequence"/>
</dbReference>
<feature type="transmembrane region" description="Helical" evidence="6">
    <location>
        <begin position="38"/>
        <end position="65"/>
    </location>
</feature>
<dbReference type="RefSeq" id="WP_000255561.1">
    <property type="nucleotide sequence ID" value="NC_021670.1"/>
</dbReference>
<dbReference type="Proteomes" id="UP000505390">
    <property type="component" value="Unassembled WGS sequence"/>
</dbReference>
<dbReference type="EMBL" id="LFVP01000002">
    <property type="protein sequence ID" value="KSA81118.1"/>
    <property type="molecule type" value="Genomic_DNA"/>
</dbReference>
<evidence type="ECO:0000313" key="21">
    <source>
        <dbReference type="EMBL" id="MVK34122.1"/>
    </source>
</evidence>
<dbReference type="Proteomes" id="UP000459586">
    <property type="component" value="Unassembled WGS sequence"/>
</dbReference>
<evidence type="ECO:0000313" key="18">
    <source>
        <dbReference type="EMBL" id="KMR56252.1"/>
    </source>
</evidence>
<dbReference type="PANTHER" id="PTHR30086:SF20">
    <property type="entry name" value="ARGININE EXPORTER PROTEIN ARGO-RELATED"/>
    <property type="match status" value="1"/>
</dbReference>
<feature type="transmembrane region" description="Helical" evidence="6">
    <location>
        <begin position="112"/>
        <end position="138"/>
    </location>
</feature>
<dbReference type="EMBL" id="CACUNS010000001">
    <property type="protein sequence ID" value="CAA6033903.1"/>
    <property type="molecule type" value="Genomic_DNA"/>
</dbReference>
<dbReference type="Proteomes" id="UP000547874">
    <property type="component" value="Unassembled WGS sequence"/>
</dbReference>
<name>A0A0D6HZ14_STAAU</name>
<reference evidence="25 28" key="5">
    <citation type="submission" date="2018-11" db="EMBL/GenBank/DDBJ databases">
        <title>Genomic profiling of Staphylococcus species from a Poultry farm system in KwaZulu-Natal, South Africa.</title>
        <authorList>
            <person name="Amoako D.G."/>
            <person name="Somboro A.M."/>
            <person name="Abia A.L.K."/>
            <person name="Bester L.A."/>
            <person name="Essack S.Y."/>
        </authorList>
    </citation>
    <scope>NUCLEOTIDE SEQUENCE [LARGE SCALE GENOMIC DNA]</scope>
    <source>
        <strain evidence="25 28">SA9</strain>
    </source>
</reference>
<evidence type="ECO:0000256" key="5">
    <source>
        <dbReference type="ARBA" id="ARBA00023136"/>
    </source>
</evidence>
<keyword evidence="5 6" id="KW-0472">Membrane</keyword>
<dbReference type="EMBL" id="LR133917">
    <property type="protein sequence ID" value="VDY47753.1"/>
    <property type="molecule type" value="Genomic_DNA"/>
</dbReference>